<feature type="domain" description="Partial AB-hydrolase lipase" evidence="8">
    <location>
        <begin position="449"/>
        <end position="506"/>
    </location>
</feature>
<dbReference type="FunFam" id="3.40.50.1820:FF:000021">
    <property type="entry name" value="Lipase"/>
    <property type="match status" value="3"/>
</dbReference>
<evidence type="ECO:0000256" key="1">
    <source>
        <dbReference type="ARBA" id="ARBA00010701"/>
    </source>
</evidence>
<keyword evidence="3" id="KW-0378">Hydrolase</keyword>
<name>A0AA39KIB5_MICHY</name>
<protein>
    <recommendedName>
        <fullName evidence="8">Partial AB-hydrolase lipase domain-containing protein</fullName>
    </recommendedName>
</protein>
<comment type="caution">
    <text evidence="9">The sequence shown here is derived from an EMBL/GenBank/DDBJ whole genome shotgun (WGS) entry which is preliminary data.</text>
</comment>
<feature type="signal peptide" evidence="7">
    <location>
        <begin position="1"/>
        <end position="19"/>
    </location>
</feature>
<evidence type="ECO:0000256" key="2">
    <source>
        <dbReference type="ARBA" id="ARBA00022729"/>
    </source>
</evidence>
<feature type="domain" description="Partial AB-hydrolase lipase" evidence="8">
    <location>
        <begin position="35"/>
        <end position="96"/>
    </location>
</feature>
<comment type="similarity">
    <text evidence="1">Belongs to the AB hydrolase superfamily. Lipase family.</text>
</comment>
<keyword evidence="2 7" id="KW-0732">Signal</keyword>
<dbReference type="SUPFAM" id="SSF53474">
    <property type="entry name" value="alpha/beta-Hydrolases"/>
    <property type="match status" value="3"/>
</dbReference>
<accession>A0AA39KIB5</accession>
<feature type="domain" description="Partial AB-hydrolase lipase" evidence="8">
    <location>
        <begin position="1084"/>
        <end position="1144"/>
    </location>
</feature>
<proteinExistence type="inferred from homology"/>
<feature type="chain" id="PRO_5041439912" description="Partial AB-hydrolase lipase domain-containing protein" evidence="7">
    <location>
        <begin position="20"/>
        <end position="1452"/>
    </location>
</feature>
<evidence type="ECO:0000313" key="9">
    <source>
        <dbReference type="EMBL" id="KAK0162684.1"/>
    </source>
</evidence>
<dbReference type="InterPro" id="IPR006693">
    <property type="entry name" value="AB_hydrolase_lipase"/>
</dbReference>
<dbReference type="Pfam" id="PF04083">
    <property type="entry name" value="Abhydro_lipase"/>
    <property type="match status" value="3"/>
</dbReference>
<sequence>MSLLLHLFFHLSLIGLTFAIINGIDQNHDSNLLTPDLATKYGYPLESHRVITDDGYILEMHRIPYGRYENQHNIKNDRTPIILQHGLSGSSADWVILGPEKALAYILADEGYDVWLGNNRGNIYSRHHRHIQPDNRTFWDYSYHELGVYDLPAMIDHVLAITSKPKLLFIGHSQGTTQFFVMTSMKSEYNSKVGLAVCLAPVSYTGHLRGPVTQLAKLTYFGVWVGENFGYPEFRARSMWSKFVSNFLCHNGAPTQFLCTNALFSVAGFSKTELNVKNLSVIIGHVPAGASWKQVVHFGQGYMNPGHFRAFDYGENKEKNFKLYQSLTPPEYQLERITTPIALFSSDNDWLATTEDVSALKSRLNNIIVDYKYPFNSFNHYDFLWGNSAVRILYPFEYFGLIYITKETLGSYDSNGNINYHGFNETKKVVNNFNLIDRSNEDMYLTSRQLIRKYGYRGETHRVTTEDGYVLEMHRITGPKSNPNPAGKPVIFLMHGIVSSSVDWIIIGPESGLGYFLANQGYDVWMGNARGNKYSRKHKHYSVLSKEYWQFSWHEIGVHDLPAMIDYILATTKSKSLTYVGHSQGTTAFWVMASTKPQYNKKINSMFALAPIAYVGNVRSPLFRALLPFDSLITGAMEMLGSYEFKPTEEFTKSIKGFACDPSAWSQPICENIILIMAGLGTDQLNKTHLPIILGHVPAGASVKQFIHYAQLIKSGQFRQFDYGFFGNMRKYGKSKPPAYDLSKVTTPVFLHYCLNDYLAHVADVDKLTKQLPNVHAKLRVQHNTFSHLDYVWGVDVKDLVYKKIIIFAGNLAFGNKELDDYFENPENNEFQLNILPDYQVERYVFSKTIPNSQDQIENDDDEDNTILYRMPSGPKSPKAPGKRPSLIQHGILCDTNPCTVNKPQIAVAYLLVDQGYDVWLGISNSSIAENSISSERLEKTKLEKIAEYILTSTEQPELLVMGYFNGSVQFFGMTGKNIKHKQEHSNLSKWLNKIPGVNAVRRWYTNMYNKGKKYLSHSYNKVMVSFDSLGKRVDYIIDDSSIRNLKNIVLKAWGIVVNMIVPTLSIDDFSKMINHPDLYLNTPQLITKYGYTAETHGIETEDGYLLSVHRISGSKKYPPRRGKPVVFLQHGILASSATWILNGPTKGLGYILADEGYDVWMGNSRGNTYSRAHKTLTTKDSKFWDFSWHEMGIYDLPATIDYILSITQEEKIYYLGHSQGTTSFFVMMSEKPEYNEKIYKLAAYAPLVYTSFVRSPIINFFAKISTPLYHAFSLMRINDFLPTNAFLTKMGRYSCEAHSVYQVICTNILFMMTGYDTAQINKTMVPIILGHLPAGSSIKQLLHYGQELNSNKFQQFDYNDPAINMKIYGQSTPPEYKINNTQVPVGIFYASNDLLSDSRDIEKLAIELPNLELSYKVPMELFNHIDFMFAIDAPALLYSPTINYFRKPLED</sequence>
<keyword evidence="10" id="KW-1185">Reference proteome</keyword>
<evidence type="ECO:0000256" key="6">
    <source>
        <dbReference type="ARBA" id="ARBA00023180"/>
    </source>
</evidence>
<keyword evidence="6" id="KW-0325">Glycoprotein</keyword>
<reference evidence="9" key="2">
    <citation type="submission" date="2023-03" db="EMBL/GenBank/DDBJ databases">
        <authorList>
            <person name="Inwood S.N."/>
            <person name="Skelly J.G."/>
            <person name="Guhlin J."/>
            <person name="Harrop T.W.R."/>
            <person name="Goldson S.G."/>
            <person name="Dearden P.K."/>
        </authorList>
    </citation>
    <scope>NUCLEOTIDE SEQUENCE</scope>
    <source>
        <strain evidence="9">Lincoln</strain>
        <tissue evidence="9">Whole body</tissue>
    </source>
</reference>
<reference evidence="9" key="1">
    <citation type="journal article" date="2023" name="bioRxiv">
        <title>Scaffold-level genome assemblies of two parasitoid biocontrol wasps reveal the parthenogenesis mechanism and an associated novel virus.</title>
        <authorList>
            <person name="Inwood S."/>
            <person name="Skelly J."/>
            <person name="Guhlin J."/>
            <person name="Harrop T."/>
            <person name="Goldson S."/>
            <person name="Dearden P."/>
        </authorList>
    </citation>
    <scope>NUCLEOTIDE SEQUENCE</scope>
    <source>
        <strain evidence="9">Lincoln</strain>
        <tissue evidence="9">Whole body</tissue>
    </source>
</reference>
<organism evidence="9 10">
    <name type="scientific">Microctonus hyperodae</name>
    <name type="common">Parasitoid wasp</name>
    <dbReference type="NCBI Taxonomy" id="165561"/>
    <lineage>
        <taxon>Eukaryota</taxon>
        <taxon>Metazoa</taxon>
        <taxon>Ecdysozoa</taxon>
        <taxon>Arthropoda</taxon>
        <taxon>Hexapoda</taxon>
        <taxon>Insecta</taxon>
        <taxon>Pterygota</taxon>
        <taxon>Neoptera</taxon>
        <taxon>Endopterygota</taxon>
        <taxon>Hymenoptera</taxon>
        <taxon>Apocrita</taxon>
        <taxon>Ichneumonoidea</taxon>
        <taxon>Braconidae</taxon>
        <taxon>Euphorinae</taxon>
        <taxon>Microctonus</taxon>
    </lineage>
</organism>
<keyword evidence="4" id="KW-0442">Lipid degradation</keyword>
<dbReference type="InterPro" id="IPR029058">
    <property type="entry name" value="AB_hydrolase_fold"/>
</dbReference>
<dbReference type="GO" id="GO:0016042">
    <property type="term" value="P:lipid catabolic process"/>
    <property type="evidence" value="ECO:0007669"/>
    <property type="project" value="UniProtKB-KW"/>
</dbReference>
<evidence type="ECO:0000256" key="4">
    <source>
        <dbReference type="ARBA" id="ARBA00022963"/>
    </source>
</evidence>
<evidence type="ECO:0000256" key="5">
    <source>
        <dbReference type="ARBA" id="ARBA00023098"/>
    </source>
</evidence>
<gene>
    <name evidence="9" type="ORF">PV327_006440</name>
</gene>
<dbReference type="Gene3D" id="3.40.50.1820">
    <property type="entry name" value="alpha/beta hydrolase"/>
    <property type="match status" value="4"/>
</dbReference>
<keyword evidence="5" id="KW-0443">Lipid metabolism</keyword>
<evidence type="ECO:0000313" key="10">
    <source>
        <dbReference type="Proteomes" id="UP001168972"/>
    </source>
</evidence>
<dbReference type="Proteomes" id="UP001168972">
    <property type="component" value="Unassembled WGS sequence"/>
</dbReference>
<dbReference type="EMBL" id="JAQQBR010001833">
    <property type="protein sequence ID" value="KAK0162684.1"/>
    <property type="molecule type" value="Genomic_DNA"/>
</dbReference>
<evidence type="ECO:0000256" key="3">
    <source>
        <dbReference type="ARBA" id="ARBA00022801"/>
    </source>
</evidence>
<evidence type="ECO:0000256" key="7">
    <source>
        <dbReference type="SAM" id="SignalP"/>
    </source>
</evidence>
<dbReference type="PANTHER" id="PTHR11005">
    <property type="entry name" value="LYSOSOMAL ACID LIPASE-RELATED"/>
    <property type="match status" value="1"/>
</dbReference>
<dbReference type="GO" id="GO:0016787">
    <property type="term" value="F:hydrolase activity"/>
    <property type="evidence" value="ECO:0007669"/>
    <property type="project" value="UniProtKB-KW"/>
</dbReference>
<evidence type="ECO:0000259" key="8">
    <source>
        <dbReference type="Pfam" id="PF04083"/>
    </source>
</evidence>